<dbReference type="OrthoDB" id="10358256at2759"/>
<organism evidence="1 2">
    <name type="scientific">Cyclocybe aegerita</name>
    <name type="common">Black poplar mushroom</name>
    <name type="synonym">Agrocybe aegerita</name>
    <dbReference type="NCBI Taxonomy" id="1973307"/>
    <lineage>
        <taxon>Eukaryota</taxon>
        <taxon>Fungi</taxon>
        <taxon>Dikarya</taxon>
        <taxon>Basidiomycota</taxon>
        <taxon>Agaricomycotina</taxon>
        <taxon>Agaricomycetes</taxon>
        <taxon>Agaricomycetidae</taxon>
        <taxon>Agaricales</taxon>
        <taxon>Agaricineae</taxon>
        <taxon>Bolbitiaceae</taxon>
        <taxon>Cyclocybe</taxon>
    </lineage>
</organism>
<sequence length="451" mass="50350">MHISPDGSREEASEQVVQVKQVTRKTSATTLNPLTPNRLNMVAPVADRTYGMTEFILGDVPDHLKATSLDKMEASLVDIAERFERISTDPLAGQIPSVIRGVEHTTSVVAKFRWERAYHEKHPDRGIKGINFKDTNASTLDLVGLTLHVLCASATPTTATLLSTIKSNLAQREILETVENYWGDSLRVDSMIECLPFQLMVRSGGQLLSFSMVYELDKLYEELDLFFKVAHGPFTKEYEADNPAVIEYFTSGVASVQADGVAHEEATATQGEGQKKVYADRITCFTGALDFTRVYFAQEKGKEMRKGLEEKESNSYPEILDELLEEPIFTKLREEDDPSFMFVTEYNDTDLEQVLPSVLVKATLLADKFEKKQVTWCSTSGFDWMFGVLVTEGPTQARTAYRTDILTLDGLRGATSIFLSLAFWGMTPAQDILDLFSSASNELVQQPGEKN</sequence>
<dbReference type="Proteomes" id="UP000467700">
    <property type="component" value="Unassembled WGS sequence"/>
</dbReference>
<evidence type="ECO:0000313" key="2">
    <source>
        <dbReference type="Proteomes" id="UP000467700"/>
    </source>
</evidence>
<comment type="caution">
    <text evidence="1">The sequence shown here is derived from an EMBL/GenBank/DDBJ whole genome shotgun (WGS) entry which is preliminary data.</text>
</comment>
<keyword evidence="2" id="KW-1185">Reference proteome</keyword>
<accession>A0A8S0WTS1</accession>
<dbReference type="AlphaFoldDB" id="A0A8S0WTS1"/>
<protein>
    <submittedName>
        <fullName evidence="1">Uncharacterized protein</fullName>
    </submittedName>
</protein>
<evidence type="ECO:0000313" key="1">
    <source>
        <dbReference type="EMBL" id="CAA7271148.1"/>
    </source>
</evidence>
<gene>
    <name evidence="1" type="ORF">AAE3_LOCUS13338</name>
</gene>
<name>A0A8S0WTS1_CYCAE</name>
<dbReference type="EMBL" id="CACVBS010000101">
    <property type="protein sequence ID" value="CAA7271148.1"/>
    <property type="molecule type" value="Genomic_DNA"/>
</dbReference>
<reference evidence="1 2" key="1">
    <citation type="submission" date="2020-01" db="EMBL/GenBank/DDBJ databases">
        <authorList>
            <person name="Gupta K D."/>
        </authorList>
    </citation>
    <scope>NUCLEOTIDE SEQUENCE [LARGE SCALE GENOMIC DNA]</scope>
</reference>
<proteinExistence type="predicted"/>